<dbReference type="GO" id="GO:0008202">
    <property type="term" value="P:steroid metabolic process"/>
    <property type="evidence" value="ECO:0007669"/>
    <property type="project" value="InterPro"/>
</dbReference>
<dbReference type="PIRSF" id="PIRSF015596">
    <property type="entry name" value="5_alpha-SR2"/>
    <property type="match status" value="1"/>
</dbReference>
<keyword evidence="2 5" id="KW-0812">Transmembrane</keyword>
<dbReference type="GO" id="GO:0016020">
    <property type="term" value="C:membrane"/>
    <property type="evidence" value="ECO:0007669"/>
    <property type="project" value="UniProtKB-SubCell"/>
</dbReference>
<dbReference type="Gene3D" id="1.20.120.1630">
    <property type="match status" value="1"/>
</dbReference>
<dbReference type="Proteomes" id="UP000054695">
    <property type="component" value="Unassembled WGS sequence"/>
</dbReference>
<dbReference type="RefSeq" id="WP_058460501.1">
    <property type="nucleotide sequence ID" value="NZ_CAAAIY010000011.1"/>
</dbReference>
<dbReference type="PATRIC" id="fig|447.4.peg.3123"/>
<name>A0A0W0RJT4_LEGBO</name>
<comment type="caution">
    <text evidence="7">The sequence shown here is derived from an EMBL/GenBank/DDBJ whole genome shotgun (WGS) entry which is preliminary data.</text>
</comment>
<feature type="transmembrane region" description="Helical" evidence="5">
    <location>
        <begin position="6"/>
        <end position="26"/>
    </location>
</feature>
<comment type="subcellular location">
    <subcellularLocation>
        <location evidence="1">Membrane</location>
        <topology evidence="1">Multi-pass membrane protein</topology>
    </subcellularLocation>
</comment>
<dbReference type="InterPro" id="IPR001104">
    <property type="entry name" value="3-oxo-5_a-steroid_4-DH_C"/>
</dbReference>
<dbReference type="AlphaFoldDB" id="A0A0W0RJT4"/>
<sequence>MTQNNLTLFLYFWSTLAVIVFFTLFFKRAPYGRYEQESKSLKIPAHVSWCFMELPSVITFLVVFLMAKPSAYTWVFFVMWQFHYVYRSLIYPFRLNNAKQVPIVITISATFFTTVNGFVNAYWLTHFQEITLSTLQSLHFIVGLLLFVSGFVINQHSDNILFDMNKNKKPGSYQIPYGGMFRFLSSPNYFGEILEWIGWGVATWSLAGFSFTLWTIANLAPRAITHHRWYRSHFSNYPQERKALIPFLL</sequence>
<protein>
    <submittedName>
        <fullName evidence="7">3-oxo-5-alpha-steroid 4-dehydrogenase</fullName>
    </submittedName>
</protein>
<reference evidence="7 8" key="1">
    <citation type="submission" date="2015-11" db="EMBL/GenBank/DDBJ databases">
        <title>Genomic analysis of 38 Legionella species identifies large and diverse effector repertoires.</title>
        <authorList>
            <person name="Burstein D."/>
            <person name="Amaro F."/>
            <person name="Zusman T."/>
            <person name="Lifshitz Z."/>
            <person name="Cohen O."/>
            <person name="Gilbert J.A."/>
            <person name="Pupko T."/>
            <person name="Shuman H.A."/>
            <person name="Segal G."/>
        </authorList>
    </citation>
    <scope>NUCLEOTIDE SEQUENCE [LARGE SCALE GENOMIC DNA]</scope>
    <source>
        <strain evidence="7 8">WIGA</strain>
    </source>
</reference>
<accession>A0A0W0RJT4</accession>
<organism evidence="7 8">
    <name type="scientific">Legionella bozemanae</name>
    <name type="common">Fluoribacter bozemanae</name>
    <dbReference type="NCBI Taxonomy" id="447"/>
    <lineage>
        <taxon>Bacteria</taxon>
        <taxon>Pseudomonadati</taxon>
        <taxon>Pseudomonadota</taxon>
        <taxon>Gammaproteobacteria</taxon>
        <taxon>Legionellales</taxon>
        <taxon>Legionellaceae</taxon>
        <taxon>Legionella</taxon>
    </lineage>
</organism>
<dbReference type="EMBL" id="LNXU01000032">
    <property type="protein sequence ID" value="KTC71350.1"/>
    <property type="molecule type" value="Genomic_DNA"/>
</dbReference>
<dbReference type="InterPro" id="IPR016636">
    <property type="entry name" value="3-oxo-5-alpha-steroid_4-DH"/>
</dbReference>
<evidence type="ECO:0000313" key="8">
    <source>
        <dbReference type="Proteomes" id="UP000054695"/>
    </source>
</evidence>
<feature type="transmembrane region" description="Helical" evidence="5">
    <location>
        <begin position="196"/>
        <end position="220"/>
    </location>
</feature>
<dbReference type="PROSITE" id="PS50244">
    <property type="entry name" value="S5A_REDUCTASE"/>
    <property type="match status" value="1"/>
</dbReference>
<evidence type="ECO:0000256" key="5">
    <source>
        <dbReference type="SAM" id="Phobius"/>
    </source>
</evidence>
<feature type="transmembrane region" description="Helical" evidence="5">
    <location>
        <begin position="135"/>
        <end position="153"/>
    </location>
</feature>
<evidence type="ECO:0000256" key="1">
    <source>
        <dbReference type="ARBA" id="ARBA00004141"/>
    </source>
</evidence>
<evidence type="ECO:0000256" key="2">
    <source>
        <dbReference type="ARBA" id="ARBA00022692"/>
    </source>
</evidence>
<dbReference type="OrthoDB" id="4688552at2"/>
<evidence type="ECO:0000256" key="4">
    <source>
        <dbReference type="ARBA" id="ARBA00023136"/>
    </source>
</evidence>
<keyword evidence="3 5" id="KW-1133">Transmembrane helix</keyword>
<keyword evidence="8" id="KW-1185">Reference proteome</keyword>
<dbReference type="PANTHER" id="PTHR10556:SF35">
    <property type="entry name" value="3-OXO-5-ALPHA-STEROID 4-DEHYDROGENASE FAMILY PROTEIN"/>
    <property type="match status" value="1"/>
</dbReference>
<proteinExistence type="predicted"/>
<dbReference type="InterPro" id="IPR039357">
    <property type="entry name" value="SRD5A/TECR"/>
</dbReference>
<keyword evidence="4 5" id="KW-0472">Membrane</keyword>
<dbReference type="STRING" id="447.Lboz_2927"/>
<evidence type="ECO:0000256" key="3">
    <source>
        <dbReference type="ARBA" id="ARBA00022989"/>
    </source>
</evidence>
<evidence type="ECO:0000259" key="6">
    <source>
        <dbReference type="Pfam" id="PF02544"/>
    </source>
</evidence>
<evidence type="ECO:0000313" key="7">
    <source>
        <dbReference type="EMBL" id="KTC71350.1"/>
    </source>
</evidence>
<dbReference type="FunFam" id="1.20.120.1630:FF:000014">
    <property type="entry name" value="Steroid 5-alpha reductase, putative"/>
    <property type="match status" value="1"/>
</dbReference>
<gene>
    <name evidence="7" type="ORF">Lboz_2927</name>
</gene>
<feature type="transmembrane region" description="Helical" evidence="5">
    <location>
        <begin position="101"/>
        <end position="123"/>
    </location>
</feature>
<dbReference type="PANTHER" id="PTHR10556">
    <property type="entry name" value="3-OXO-5-ALPHA-STEROID 4-DEHYDROGENASE"/>
    <property type="match status" value="1"/>
</dbReference>
<dbReference type="Pfam" id="PF02544">
    <property type="entry name" value="Steroid_dh"/>
    <property type="match status" value="1"/>
</dbReference>
<feature type="domain" description="3-oxo-5-alpha-steroid 4-dehydrogenase C-terminal" evidence="6">
    <location>
        <begin position="100"/>
        <end position="249"/>
    </location>
</feature>
<feature type="transmembrane region" description="Helical" evidence="5">
    <location>
        <begin position="71"/>
        <end position="89"/>
    </location>
</feature>
<dbReference type="GO" id="GO:0003865">
    <property type="term" value="F:3-oxo-5-alpha-steroid 4-dehydrogenase activity"/>
    <property type="evidence" value="ECO:0007669"/>
    <property type="project" value="InterPro"/>
</dbReference>